<protein>
    <submittedName>
        <fullName evidence="2">Uncharacterized protein</fullName>
    </submittedName>
</protein>
<sequence>MKRNLLFAFASFFLMTTLGFGQAKFKEYVWEEVGLKFSIPSFVKVNSKDDYMIEMESEDFLIYVELKDDFDDLQELVEYYEVKEVVSVDQNINEPTYTGEAAAGFIEAVALGDDIDIFNVFGNLESKLNDNEKIAFDISIYEWNDRIEGYLNQIMGSIEFFDISKSKGGQTTVKSGGLFQSSNKGNNTAVAQNAAPAQQAAPQEVAAPQKKRSFFSKLMDVAGPILTNAVPFGGVATGILNSFAD</sequence>
<comment type="caution">
    <text evidence="2">The sequence shown here is derived from an EMBL/GenBank/DDBJ whole genome shotgun (WGS) entry which is preliminary data.</text>
</comment>
<keyword evidence="3" id="KW-1185">Reference proteome</keyword>
<keyword evidence="1" id="KW-0732">Signal</keyword>
<reference evidence="2 3" key="1">
    <citation type="submission" date="2024-06" db="EMBL/GenBank/DDBJ databases">
        <title>Genomic Encyclopedia of Type Strains, Phase IV (KMG-IV): sequencing the most valuable type-strain genomes for metagenomic binning, comparative biology and taxonomic classification.</title>
        <authorList>
            <person name="Goeker M."/>
        </authorList>
    </citation>
    <scope>NUCLEOTIDE SEQUENCE [LARGE SCALE GENOMIC DNA]</scope>
    <source>
        <strain evidence="2 3">DSM 29388</strain>
    </source>
</reference>
<evidence type="ECO:0000313" key="3">
    <source>
        <dbReference type="Proteomes" id="UP001549146"/>
    </source>
</evidence>
<accession>A0ABV2LTJ3</accession>
<evidence type="ECO:0000256" key="1">
    <source>
        <dbReference type="SAM" id="SignalP"/>
    </source>
</evidence>
<feature type="signal peptide" evidence="1">
    <location>
        <begin position="1"/>
        <end position="23"/>
    </location>
</feature>
<proteinExistence type="predicted"/>
<dbReference type="EMBL" id="JBEPMO010000006">
    <property type="protein sequence ID" value="MET3731761.1"/>
    <property type="molecule type" value="Genomic_DNA"/>
</dbReference>
<dbReference type="RefSeq" id="WP_354508329.1">
    <property type="nucleotide sequence ID" value="NZ_JBEPMO010000006.1"/>
</dbReference>
<name>A0ABV2LTJ3_9FLAO</name>
<organism evidence="2 3">
    <name type="scientific">Moheibacter stercoris</name>
    <dbReference type="NCBI Taxonomy" id="1628251"/>
    <lineage>
        <taxon>Bacteria</taxon>
        <taxon>Pseudomonadati</taxon>
        <taxon>Bacteroidota</taxon>
        <taxon>Flavobacteriia</taxon>
        <taxon>Flavobacteriales</taxon>
        <taxon>Weeksellaceae</taxon>
        <taxon>Moheibacter</taxon>
    </lineage>
</organism>
<dbReference type="Proteomes" id="UP001549146">
    <property type="component" value="Unassembled WGS sequence"/>
</dbReference>
<gene>
    <name evidence="2" type="ORF">ABID46_001342</name>
</gene>
<evidence type="ECO:0000313" key="2">
    <source>
        <dbReference type="EMBL" id="MET3731761.1"/>
    </source>
</evidence>
<feature type="chain" id="PRO_5045453893" evidence="1">
    <location>
        <begin position="24"/>
        <end position="245"/>
    </location>
</feature>